<accession>A0A1X6P4W1</accession>
<sequence length="135" mass="13900">MCRTGNNNDLRVGDRCNSAITAKDGWPSDRLWAPLQVALLQLQVDALPTPSACVARLAFALHHCTSGAFYGPLPLHVFVADPSTSGGGDSGSGLVRPRGGDGACATGELLKLFGLHAGAGGDTLRHQRAPGPSVD</sequence>
<dbReference type="EMBL" id="KV918886">
    <property type="protein sequence ID" value="OSX75921.1"/>
    <property type="molecule type" value="Genomic_DNA"/>
</dbReference>
<protein>
    <submittedName>
        <fullName evidence="1">Uncharacterized protein</fullName>
    </submittedName>
</protein>
<reference evidence="1 2" key="1">
    <citation type="submission" date="2017-03" db="EMBL/GenBank/DDBJ databases">
        <title>WGS assembly of Porphyra umbilicalis.</title>
        <authorList>
            <person name="Brawley S.H."/>
            <person name="Blouin N.A."/>
            <person name="Ficko-Blean E."/>
            <person name="Wheeler G.L."/>
            <person name="Lohr M."/>
            <person name="Goodson H.V."/>
            <person name="Jenkins J.W."/>
            <person name="Blaby-Haas C.E."/>
            <person name="Helliwell K.E."/>
            <person name="Chan C."/>
            <person name="Marriage T."/>
            <person name="Bhattacharya D."/>
            <person name="Klein A.S."/>
            <person name="Badis Y."/>
            <person name="Brodie J."/>
            <person name="Cao Y."/>
            <person name="Collen J."/>
            <person name="Dittami S.M."/>
            <person name="Gachon C.M."/>
            <person name="Green B.R."/>
            <person name="Karpowicz S."/>
            <person name="Kim J.W."/>
            <person name="Kudahl U."/>
            <person name="Lin S."/>
            <person name="Michel G."/>
            <person name="Mittag M."/>
            <person name="Olson B.J."/>
            <person name="Pangilinan J."/>
            <person name="Peng Y."/>
            <person name="Qiu H."/>
            <person name="Shu S."/>
            <person name="Singer J.T."/>
            <person name="Smith A.G."/>
            <person name="Sprecher B.N."/>
            <person name="Wagner V."/>
            <person name="Wang W."/>
            <person name="Wang Z.-Y."/>
            <person name="Yan J."/>
            <person name="Yarish C."/>
            <person name="Zoeuner-Riek S."/>
            <person name="Zhuang Y."/>
            <person name="Zou Y."/>
            <person name="Lindquist E.A."/>
            <person name="Grimwood J."/>
            <person name="Barry K."/>
            <person name="Rokhsar D.S."/>
            <person name="Schmutz J."/>
            <person name="Stiller J.W."/>
            <person name="Grossman A.R."/>
            <person name="Prochnik S.E."/>
        </authorList>
    </citation>
    <scope>NUCLEOTIDE SEQUENCE [LARGE SCALE GENOMIC DNA]</scope>
    <source>
        <strain evidence="1">4086291</strain>
    </source>
</reference>
<organism evidence="1 2">
    <name type="scientific">Porphyra umbilicalis</name>
    <name type="common">Purple laver</name>
    <name type="synonym">Red alga</name>
    <dbReference type="NCBI Taxonomy" id="2786"/>
    <lineage>
        <taxon>Eukaryota</taxon>
        <taxon>Rhodophyta</taxon>
        <taxon>Bangiophyceae</taxon>
        <taxon>Bangiales</taxon>
        <taxon>Bangiaceae</taxon>
        <taxon>Porphyra</taxon>
    </lineage>
</organism>
<gene>
    <name evidence="1" type="ORF">BU14_0216s0012</name>
</gene>
<dbReference type="AlphaFoldDB" id="A0A1X6P4W1"/>
<proteinExistence type="predicted"/>
<dbReference type="Proteomes" id="UP000218209">
    <property type="component" value="Unassembled WGS sequence"/>
</dbReference>
<evidence type="ECO:0000313" key="1">
    <source>
        <dbReference type="EMBL" id="OSX75921.1"/>
    </source>
</evidence>
<evidence type="ECO:0000313" key="2">
    <source>
        <dbReference type="Proteomes" id="UP000218209"/>
    </source>
</evidence>
<name>A0A1X6P4W1_PORUM</name>
<keyword evidence="2" id="KW-1185">Reference proteome</keyword>